<organism evidence="2">
    <name type="scientific">Oryza meridionalis</name>
    <dbReference type="NCBI Taxonomy" id="40149"/>
    <lineage>
        <taxon>Eukaryota</taxon>
        <taxon>Viridiplantae</taxon>
        <taxon>Streptophyta</taxon>
        <taxon>Embryophyta</taxon>
        <taxon>Tracheophyta</taxon>
        <taxon>Spermatophyta</taxon>
        <taxon>Magnoliopsida</taxon>
        <taxon>Liliopsida</taxon>
        <taxon>Poales</taxon>
        <taxon>Poaceae</taxon>
        <taxon>BOP clade</taxon>
        <taxon>Oryzoideae</taxon>
        <taxon>Oryzeae</taxon>
        <taxon>Oryzinae</taxon>
        <taxon>Oryza</taxon>
    </lineage>
</organism>
<feature type="region of interest" description="Disordered" evidence="1">
    <location>
        <begin position="82"/>
        <end position="115"/>
    </location>
</feature>
<evidence type="ECO:0000313" key="2">
    <source>
        <dbReference type="EnsemblPlants" id="OMERI02G02020.1"/>
    </source>
</evidence>
<evidence type="ECO:0000313" key="3">
    <source>
        <dbReference type="Proteomes" id="UP000008021"/>
    </source>
</evidence>
<reference evidence="2" key="1">
    <citation type="submission" date="2015-04" db="UniProtKB">
        <authorList>
            <consortium name="EnsemblPlants"/>
        </authorList>
    </citation>
    <scope>IDENTIFICATION</scope>
</reference>
<reference evidence="2" key="2">
    <citation type="submission" date="2018-05" db="EMBL/GenBank/DDBJ databases">
        <title>OmerRS3 (Oryza meridionalis Reference Sequence Version 3).</title>
        <authorList>
            <person name="Zhang J."/>
            <person name="Kudrna D."/>
            <person name="Lee S."/>
            <person name="Talag J."/>
            <person name="Welchert J."/>
            <person name="Wing R.A."/>
        </authorList>
    </citation>
    <scope>NUCLEOTIDE SEQUENCE [LARGE SCALE GENOMIC DNA]</scope>
    <source>
        <strain evidence="2">cv. OR44</strain>
    </source>
</reference>
<sequence>MAAGNGALIHADNDDRRRKGGGDRRSQQIGERARDQATPDGARHRFCAHHGGGEGREARRKPIMTVGRELVARTIAGEVQATASIHGETAATEEGEGIPLGEENEKRLTVGPPGV</sequence>
<evidence type="ECO:0008006" key="4">
    <source>
        <dbReference type="Google" id="ProtNLM"/>
    </source>
</evidence>
<accession>A0A0E0CEJ3</accession>
<keyword evidence="3" id="KW-1185">Reference proteome</keyword>
<evidence type="ECO:0000256" key="1">
    <source>
        <dbReference type="SAM" id="MobiDB-lite"/>
    </source>
</evidence>
<protein>
    <recommendedName>
        <fullName evidence="4">DUF834 domain-containing protein</fullName>
    </recommendedName>
</protein>
<proteinExistence type="predicted"/>
<dbReference type="HOGENOM" id="CLU_2112776_0_0_1"/>
<feature type="compositionally biased region" description="Basic and acidic residues" evidence="1">
    <location>
        <begin position="11"/>
        <end position="43"/>
    </location>
</feature>
<dbReference type="EnsemblPlants" id="OMERI02G02020.1">
    <property type="protein sequence ID" value="OMERI02G02020.1"/>
    <property type="gene ID" value="OMERI02G02020"/>
</dbReference>
<dbReference type="Proteomes" id="UP000008021">
    <property type="component" value="Chromosome 2"/>
</dbReference>
<dbReference type="AlphaFoldDB" id="A0A0E0CEJ3"/>
<dbReference type="Gramene" id="OMERI02G02020.1">
    <property type="protein sequence ID" value="OMERI02G02020.1"/>
    <property type="gene ID" value="OMERI02G02020"/>
</dbReference>
<feature type="region of interest" description="Disordered" evidence="1">
    <location>
        <begin position="1"/>
        <end position="62"/>
    </location>
</feature>
<name>A0A0E0CEJ3_9ORYZ</name>